<dbReference type="InterPro" id="IPR011051">
    <property type="entry name" value="RmlC_Cupin_sf"/>
</dbReference>
<dbReference type="EMBL" id="JAHRHY010000014">
    <property type="protein sequence ID" value="KAG9064436.1"/>
    <property type="molecule type" value="Genomic_DNA"/>
</dbReference>
<accession>A0A9P8BQY3</accession>
<dbReference type="SUPFAM" id="SSF51182">
    <property type="entry name" value="RmlC-like cupins"/>
    <property type="match status" value="1"/>
</dbReference>
<dbReference type="Gene3D" id="2.60.120.10">
    <property type="entry name" value="Jelly Rolls"/>
    <property type="match status" value="1"/>
</dbReference>
<dbReference type="InterPro" id="IPR012093">
    <property type="entry name" value="Pirin"/>
</dbReference>
<dbReference type="AlphaFoldDB" id="A0A9P8BQY3"/>
<feature type="domain" description="Pirin N-terminal" evidence="4">
    <location>
        <begin position="20"/>
        <end position="60"/>
    </location>
</feature>
<dbReference type="InterPro" id="IPR014710">
    <property type="entry name" value="RmlC-like_jellyroll"/>
</dbReference>
<proteinExistence type="inferred from homology"/>
<gene>
    <name evidence="5" type="ORF">KI688_003626</name>
</gene>
<feature type="region of interest" description="Disordered" evidence="3">
    <location>
        <begin position="1"/>
        <end position="23"/>
    </location>
</feature>
<dbReference type="InterPro" id="IPR003829">
    <property type="entry name" value="Pirin_N_dom"/>
</dbReference>
<name>A0A9P8BQY3_9FUNG</name>
<dbReference type="Pfam" id="PF02678">
    <property type="entry name" value="Pirin"/>
    <property type="match status" value="1"/>
</dbReference>
<keyword evidence="6" id="KW-1185">Reference proteome</keyword>
<evidence type="ECO:0000313" key="6">
    <source>
        <dbReference type="Proteomes" id="UP000707451"/>
    </source>
</evidence>
<feature type="compositionally biased region" description="Polar residues" evidence="3">
    <location>
        <begin position="1"/>
        <end position="19"/>
    </location>
</feature>
<evidence type="ECO:0000313" key="5">
    <source>
        <dbReference type="EMBL" id="KAG9064436.1"/>
    </source>
</evidence>
<dbReference type="OrthoDB" id="198735at2759"/>
<evidence type="ECO:0000259" key="4">
    <source>
        <dbReference type="Pfam" id="PF02678"/>
    </source>
</evidence>
<sequence>MAATSTPFSRPITDSSTGTLGRKRTIGLGDLQWMSADRGIVHSEMSAKSQICTHGLQMWINLPKEHKMCEPQHQELLDGQIPRARPQDGVVVKVIPGVSHGVKSQIYTNTDNIS</sequence>
<dbReference type="PANTHER" id="PTHR13903">
    <property type="entry name" value="PIRIN-RELATED"/>
    <property type="match status" value="1"/>
</dbReference>
<evidence type="ECO:0000256" key="1">
    <source>
        <dbReference type="ARBA" id="ARBA00008416"/>
    </source>
</evidence>
<reference evidence="5" key="1">
    <citation type="submission" date="2021-06" db="EMBL/GenBank/DDBJ databases">
        <title>Genome Sequence of Mortierella hyaline Strain SCG-10, a Cold-Adapted, Nitrate-Reducing Fungus Isolated from Soil in Minnesota, USA.</title>
        <authorList>
            <person name="Aldossari N."/>
        </authorList>
    </citation>
    <scope>NUCLEOTIDE SEQUENCE</scope>
    <source>
        <strain evidence="5">SCG-10</strain>
    </source>
</reference>
<dbReference type="Proteomes" id="UP000707451">
    <property type="component" value="Unassembled WGS sequence"/>
</dbReference>
<protein>
    <recommendedName>
        <fullName evidence="4">Pirin N-terminal domain-containing protein</fullName>
    </recommendedName>
</protein>
<organism evidence="5 6">
    <name type="scientific">Linnemannia hyalina</name>
    <dbReference type="NCBI Taxonomy" id="64524"/>
    <lineage>
        <taxon>Eukaryota</taxon>
        <taxon>Fungi</taxon>
        <taxon>Fungi incertae sedis</taxon>
        <taxon>Mucoromycota</taxon>
        <taxon>Mortierellomycotina</taxon>
        <taxon>Mortierellomycetes</taxon>
        <taxon>Mortierellales</taxon>
        <taxon>Mortierellaceae</taxon>
        <taxon>Linnemannia</taxon>
    </lineage>
</organism>
<comment type="similarity">
    <text evidence="1 2">Belongs to the pirin family.</text>
</comment>
<evidence type="ECO:0000256" key="3">
    <source>
        <dbReference type="SAM" id="MobiDB-lite"/>
    </source>
</evidence>
<evidence type="ECO:0000256" key="2">
    <source>
        <dbReference type="RuleBase" id="RU003457"/>
    </source>
</evidence>
<comment type="caution">
    <text evidence="5">The sequence shown here is derived from an EMBL/GenBank/DDBJ whole genome shotgun (WGS) entry which is preliminary data.</text>
</comment>
<dbReference type="PANTHER" id="PTHR13903:SF8">
    <property type="entry name" value="PIRIN"/>
    <property type="match status" value="1"/>
</dbReference>